<dbReference type="Gene3D" id="2.30.30.220">
    <property type="entry name" value="SspB-like"/>
    <property type="match status" value="1"/>
</dbReference>
<evidence type="ECO:0000256" key="1">
    <source>
        <dbReference type="SAM" id="MobiDB-lite"/>
    </source>
</evidence>
<dbReference type="PANTHER" id="PTHR37486">
    <property type="entry name" value="STRINGENT STARVATION PROTEIN B"/>
    <property type="match status" value="1"/>
</dbReference>
<reference evidence="2 3" key="1">
    <citation type="submission" date="2015-04" db="EMBL/GenBank/DDBJ databases">
        <title>Complete Sequence for the Genome of the Thioalkalivibrio versutus D301.</title>
        <authorList>
            <person name="Mu T."/>
            <person name="Zhou J."/>
            <person name="Xu X."/>
        </authorList>
    </citation>
    <scope>NUCLEOTIDE SEQUENCE [LARGE SCALE GENOMIC DNA]</scope>
    <source>
        <strain evidence="2 3">D301</strain>
    </source>
</reference>
<dbReference type="PIRSF" id="PIRSF005276">
    <property type="entry name" value="SspB"/>
    <property type="match status" value="1"/>
</dbReference>
<proteinExistence type="predicted"/>
<dbReference type="GO" id="GO:0005840">
    <property type="term" value="C:ribosome"/>
    <property type="evidence" value="ECO:0007669"/>
    <property type="project" value="TreeGrafter"/>
</dbReference>
<dbReference type="AlphaFoldDB" id="A0A0G3G5V0"/>
<dbReference type="EMBL" id="CP011367">
    <property type="protein sequence ID" value="AKJ94241.1"/>
    <property type="molecule type" value="Genomic_DNA"/>
</dbReference>
<organism evidence="2 3">
    <name type="scientific">Thioalkalivibrio versutus</name>
    <dbReference type="NCBI Taxonomy" id="106634"/>
    <lineage>
        <taxon>Bacteria</taxon>
        <taxon>Pseudomonadati</taxon>
        <taxon>Pseudomonadota</taxon>
        <taxon>Gammaproteobacteria</taxon>
        <taxon>Chromatiales</taxon>
        <taxon>Ectothiorhodospiraceae</taxon>
        <taxon>Thioalkalivibrio</taxon>
    </lineage>
</organism>
<feature type="region of interest" description="Disordered" evidence="1">
    <location>
        <begin position="96"/>
        <end position="142"/>
    </location>
</feature>
<keyword evidence="3" id="KW-1185">Reference proteome</keyword>
<evidence type="ECO:0000313" key="2">
    <source>
        <dbReference type="EMBL" id="AKJ94241.1"/>
    </source>
</evidence>
<dbReference type="InterPro" id="IPR007481">
    <property type="entry name" value="SspB"/>
</dbReference>
<dbReference type="Pfam" id="PF04386">
    <property type="entry name" value="SspB"/>
    <property type="match status" value="1"/>
</dbReference>
<dbReference type="OrthoDB" id="9797358at2"/>
<dbReference type="GO" id="GO:0045732">
    <property type="term" value="P:positive regulation of protein catabolic process"/>
    <property type="evidence" value="ECO:0007669"/>
    <property type="project" value="TreeGrafter"/>
</dbReference>
<dbReference type="PANTHER" id="PTHR37486:SF1">
    <property type="entry name" value="STRINGENT STARVATION PROTEIN B"/>
    <property type="match status" value="1"/>
</dbReference>
<dbReference type="RefSeq" id="WP_018144480.1">
    <property type="nucleotide sequence ID" value="NZ_CP011367.1"/>
</dbReference>
<gene>
    <name evidence="2" type="ORF">TVD_02110</name>
</gene>
<sequence>MTSSRPYLLRALWEWVTDNGFTPHLLVDATVEGVIVPEAFVDQGKITLNVGPTAVQALNIGDEAVAFSARFAGSPMDVFVPMQAVLAVYARENGQGMMFGSEPGPGPDDDGPGTPPDGSGDDGGGEDSPAPKRKGPALKVVK</sequence>
<protein>
    <submittedName>
        <fullName evidence="2">Starvation protein B</fullName>
    </submittedName>
</protein>
<dbReference type="STRING" id="106634.TVD_02110"/>
<dbReference type="GO" id="GO:0005829">
    <property type="term" value="C:cytosol"/>
    <property type="evidence" value="ECO:0007669"/>
    <property type="project" value="TreeGrafter"/>
</dbReference>
<dbReference type="InterPro" id="IPR036760">
    <property type="entry name" value="SspB-like_sf"/>
</dbReference>
<name>A0A0G3G5V0_9GAMM</name>
<dbReference type="Proteomes" id="UP000064201">
    <property type="component" value="Chromosome"/>
</dbReference>
<dbReference type="PATRIC" id="fig|106634.4.peg.428"/>
<dbReference type="KEGG" id="tvr:TVD_02110"/>
<dbReference type="SUPFAM" id="SSF101738">
    <property type="entry name" value="SspB-like"/>
    <property type="match status" value="1"/>
</dbReference>
<evidence type="ECO:0000313" key="3">
    <source>
        <dbReference type="Proteomes" id="UP000064201"/>
    </source>
</evidence>
<dbReference type="NCBIfam" id="NF008769">
    <property type="entry name" value="PRK11798.2-5"/>
    <property type="match status" value="1"/>
</dbReference>
<feature type="compositionally biased region" description="Basic residues" evidence="1">
    <location>
        <begin position="131"/>
        <end position="142"/>
    </location>
</feature>
<accession>A0A0G3G5V0</accession>